<dbReference type="Gene3D" id="1.10.10.10">
    <property type="entry name" value="Winged helix-like DNA-binding domain superfamily/Winged helix DNA-binding domain"/>
    <property type="match status" value="1"/>
</dbReference>
<dbReference type="SMART" id="SM00347">
    <property type="entry name" value="HTH_MARR"/>
    <property type="match status" value="1"/>
</dbReference>
<dbReference type="PROSITE" id="PS50995">
    <property type="entry name" value="HTH_MARR_2"/>
    <property type="match status" value="1"/>
</dbReference>
<evidence type="ECO:0000259" key="4">
    <source>
        <dbReference type="PROSITE" id="PS50995"/>
    </source>
</evidence>
<evidence type="ECO:0000256" key="1">
    <source>
        <dbReference type="ARBA" id="ARBA00023015"/>
    </source>
</evidence>
<dbReference type="InterPro" id="IPR036388">
    <property type="entry name" value="WH-like_DNA-bd_sf"/>
</dbReference>
<keyword evidence="6" id="KW-1185">Reference proteome</keyword>
<reference evidence="5 6" key="1">
    <citation type="submission" date="2020-08" db="EMBL/GenBank/DDBJ databases">
        <title>Sphingomonas sp. sand1-3 16S ribosomal RNA gene Genome sequencing and assembly.</title>
        <authorList>
            <person name="Kang M."/>
        </authorList>
    </citation>
    <scope>NUCLEOTIDE SEQUENCE [LARGE SCALE GENOMIC DNA]</scope>
    <source>
        <strain evidence="6">sand1-3</strain>
    </source>
</reference>
<organism evidence="5 6">
    <name type="scientific">Sphingomonas sabuli</name>
    <dbReference type="NCBI Taxonomy" id="2764186"/>
    <lineage>
        <taxon>Bacteria</taxon>
        <taxon>Pseudomonadati</taxon>
        <taxon>Pseudomonadota</taxon>
        <taxon>Alphaproteobacteria</taxon>
        <taxon>Sphingomonadales</taxon>
        <taxon>Sphingomonadaceae</taxon>
        <taxon>Sphingomonas</taxon>
    </lineage>
</organism>
<dbReference type="InterPro" id="IPR000835">
    <property type="entry name" value="HTH_MarR-typ"/>
</dbReference>
<dbReference type="RefSeq" id="WP_187480414.1">
    <property type="nucleotide sequence ID" value="NZ_CP060697.1"/>
</dbReference>
<dbReference type="PANTHER" id="PTHR42756">
    <property type="entry name" value="TRANSCRIPTIONAL REGULATOR, MARR"/>
    <property type="match status" value="1"/>
</dbReference>
<evidence type="ECO:0000313" key="5">
    <source>
        <dbReference type="EMBL" id="QNM83459.1"/>
    </source>
</evidence>
<dbReference type="AlphaFoldDB" id="A0A7G9L4B0"/>
<dbReference type="Proteomes" id="UP000515861">
    <property type="component" value="Chromosome"/>
</dbReference>
<evidence type="ECO:0000256" key="3">
    <source>
        <dbReference type="ARBA" id="ARBA00023163"/>
    </source>
</evidence>
<dbReference type="PANTHER" id="PTHR42756:SF1">
    <property type="entry name" value="TRANSCRIPTIONAL REPRESSOR OF EMRAB OPERON"/>
    <property type="match status" value="1"/>
</dbReference>
<sequence length="151" mass="17170">MESSEDLLFEIGETARIVRRAFDQRAAEVGITRPQWRVLVRLKREPGLRQVELADRLDMEPITLCRIVDRLAEAGLVERKPDPTDRRAWLLDLTEAAMPLVKKLREMAHVLADETLEGISDTQFADLRERLATIRDNVAGTGRQRGKAARA</sequence>
<feature type="domain" description="HTH marR-type" evidence="4">
    <location>
        <begin position="4"/>
        <end position="136"/>
    </location>
</feature>
<keyword evidence="3" id="KW-0804">Transcription</keyword>
<proteinExistence type="predicted"/>
<dbReference type="GO" id="GO:0003700">
    <property type="term" value="F:DNA-binding transcription factor activity"/>
    <property type="evidence" value="ECO:0007669"/>
    <property type="project" value="InterPro"/>
</dbReference>
<keyword evidence="1" id="KW-0805">Transcription regulation</keyword>
<dbReference type="GO" id="GO:0003677">
    <property type="term" value="F:DNA binding"/>
    <property type="evidence" value="ECO:0007669"/>
    <property type="project" value="UniProtKB-KW"/>
</dbReference>
<dbReference type="Pfam" id="PF12802">
    <property type="entry name" value="MarR_2"/>
    <property type="match status" value="1"/>
</dbReference>
<dbReference type="InterPro" id="IPR023187">
    <property type="entry name" value="Tscrpt_reg_MarR-type_CS"/>
</dbReference>
<accession>A0A7G9L4B0</accession>
<protein>
    <submittedName>
        <fullName evidence="5">MarR family transcriptional regulator</fullName>
    </submittedName>
</protein>
<evidence type="ECO:0000313" key="6">
    <source>
        <dbReference type="Proteomes" id="UP000515861"/>
    </source>
</evidence>
<dbReference type="InterPro" id="IPR036390">
    <property type="entry name" value="WH_DNA-bd_sf"/>
</dbReference>
<gene>
    <name evidence="5" type="ORF">H8M03_03750</name>
</gene>
<evidence type="ECO:0000256" key="2">
    <source>
        <dbReference type="ARBA" id="ARBA00023125"/>
    </source>
</evidence>
<keyword evidence="2" id="KW-0238">DNA-binding</keyword>
<dbReference type="PRINTS" id="PR00598">
    <property type="entry name" value="HTHMARR"/>
</dbReference>
<dbReference type="PROSITE" id="PS01117">
    <property type="entry name" value="HTH_MARR_1"/>
    <property type="match status" value="1"/>
</dbReference>
<name>A0A7G9L4B0_9SPHN</name>
<dbReference type="KEGG" id="ssau:H8M03_03750"/>
<dbReference type="SUPFAM" id="SSF46785">
    <property type="entry name" value="Winged helix' DNA-binding domain"/>
    <property type="match status" value="1"/>
</dbReference>
<dbReference type="EMBL" id="CP060697">
    <property type="protein sequence ID" value="QNM83459.1"/>
    <property type="molecule type" value="Genomic_DNA"/>
</dbReference>